<name>A0A6C0C624_9ZZZZ</name>
<sequence length="198" mass="22215">MSSLSKLPLNKAQKSKRSKGGIGIYMKNIITRKIHLPFTSIGENLKENIEQYLGTKIEGKCIDEGYIKPNSIKIVSYSAGVILGNDVVFDVLLECLVCRPVEGMRFRAMVKNVTKAGIRAEINESKSPVVVFIARDHHYKSKDFADLKEGDDINVRVIGIRYELNDEYISIIGELVENKRLKKPKIQPPKIIIGATEV</sequence>
<evidence type="ECO:0000259" key="3">
    <source>
        <dbReference type="PROSITE" id="PS50126"/>
    </source>
</evidence>
<organism evidence="4">
    <name type="scientific">viral metagenome</name>
    <dbReference type="NCBI Taxonomy" id="1070528"/>
    <lineage>
        <taxon>unclassified sequences</taxon>
        <taxon>metagenomes</taxon>
        <taxon>organismal metagenomes</taxon>
    </lineage>
</organism>
<feature type="domain" description="S1 motif" evidence="3">
    <location>
        <begin position="103"/>
        <end position="174"/>
    </location>
</feature>
<accession>A0A6C0C624</accession>
<dbReference type="GO" id="GO:0000428">
    <property type="term" value="C:DNA-directed RNA polymerase complex"/>
    <property type="evidence" value="ECO:0007669"/>
    <property type="project" value="UniProtKB-KW"/>
</dbReference>
<keyword evidence="1" id="KW-0240">DNA-directed RNA polymerase</keyword>
<dbReference type="AlphaFoldDB" id="A0A6C0C624"/>
<reference evidence="4" key="1">
    <citation type="journal article" date="2020" name="Nature">
        <title>Giant virus diversity and host interactions through global metagenomics.</title>
        <authorList>
            <person name="Schulz F."/>
            <person name="Roux S."/>
            <person name="Paez-Espino D."/>
            <person name="Jungbluth S."/>
            <person name="Walsh D.A."/>
            <person name="Denef V.J."/>
            <person name="McMahon K.D."/>
            <person name="Konstantinidis K.T."/>
            <person name="Eloe-Fadrosh E.A."/>
            <person name="Kyrpides N.C."/>
            <person name="Woyke T."/>
        </authorList>
    </citation>
    <scope>NUCLEOTIDE SEQUENCE</scope>
    <source>
        <strain evidence="4">GVMAG-M-3300020185-33</strain>
    </source>
</reference>
<evidence type="ECO:0000256" key="1">
    <source>
        <dbReference type="ARBA" id="ARBA00022478"/>
    </source>
</evidence>
<keyword evidence="2" id="KW-0804">Transcription</keyword>
<dbReference type="InterPro" id="IPR003029">
    <property type="entry name" value="S1_domain"/>
</dbReference>
<protein>
    <recommendedName>
        <fullName evidence="3">S1 motif domain-containing protein</fullName>
    </recommendedName>
</protein>
<dbReference type="GO" id="GO:0003676">
    <property type="term" value="F:nucleic acid binding"/>
    <property type="evidence" value="ECO:0007669"/>
    <property type="project" value="InterPro"/>
</dbReference>
<dbReference type="Gene3D" id="3.30.1490.120">
    <property type="entry name" value="RNA polymerase Rpb7-like, N-terminal domain"/>
    <property type="match status" value="1"/>
</dbReference>
<dbReference type="InterPro" id="IPR036898">
    <property type="entry name" value="RNA_pol_Rpb7-like_N_sf"/>
</dbReference>
<evidence type="ECO:0000313" key="4">
    <source>
        <dbReference type="EMBL" id="QHS99098.1"/>
    </source>
</evidence>
<proteinExistence type="predicted"/>
<dbReference type="EMBL" id="MN739334">
    <property type="protein sequence ID" value="QHS99098.1"/>
    <property type="molecule type" value="Genomic_DNA"/>
</dbReference>
<dbReference type="PROSITE" id="PS50126">
    <property type="entry name" value="S1"/>
    <property type="match status" value="1"/>
</dbReference>
<evidence type="ECO:0000256" key="2">
    <source>
        <dbReference type="ARBA" id="ARBA00023163"/>
    </source>
</evidence>